<feature type="non-terminal residue" evidence="1">
    <location>
        <position position="33"/>
    </location>
</feature>
<proteinExistence type="predicted"/>
<organism evidence="1">
    <name type="scientific">Leviviridae sp</name>
    <dbReference type="NCBI Taxonomy" id="2027243"/>
    <lineage>
        <taxon>Viruses</taxon>
        <taxon>Riboviria</taxon>
        <taxon>Orthornavirae</taxon>
        <taxon>Lenarviricota</taxon>
        <taxon>Leviviricetes</taxon>
        <taxon>Norzivirales</taxon>
        <taxon>Fiersviridae</taxon>
    </lineage>
</organism>
<accession>A0A514D3W4</accession>
<reference evidence="1" key="1">
    <citation type="submission" date="2019-05" db="EMBL/GenBank/DDBJ databases">
        <title>Metatranscriptomic reconstruction reveals RNA viruses with the potential to shape carbon cycling in soil.</title>
        <authorList>
            <person name="Starr E.P."/>
            <person name="Nuccio E."/>
            <person name="Pett-Ridge J."/>
            <person name="Banfield J.F."/>
            <person name="Firestone M.K."/>
        </authorList>
    </citation>
    <scope>NUCLEOTIDE SEQUENCE</scope>
    <source>
        <strain evidence="1">H1_Rhizo_Litter_1_scaffold_202</strain>
    </source>
</reference>
<sequence>MATSNIVPKNWRLFTGFLRKSGMFEACIPFSAG</sequence>
<gene>
    <name evidence="1" type="ORF">H1RhizoLitter1202_000001</name>
</gene>
<name>A0A514D3W4_9VIRU</name>
<evidence type="ECO:0000313" key="1">
    <source>
        <dbReference type="EMBL" id="QDH88287.1"/>
    </source>
</evidence>
<protein>
    <submittedName>
        <fullName evidence="1">Uncharacterized protein</fullName>
    </submittedName>
</protein>
<dbReference type="EMBL" id="MN033991">
    <property type="protein sequence ID" value="QDH88287.1"/>
    <property type="molecule type" value="Genomic_RNA"/>
</dbReference>